<dbReference type="GO" id="GO:0003723">
    <property type="term" value="F:RNA binding"/>
    <property type="evidence" value="ECO:0007669"/>
    <property type="project" value="InterPro"/>
</dbReference>
<dbReference type="EMBL" id="KK914381">
    <property type="protein sequence ID" value="KDP37805.1"/>
    <property type="molecule type" value="Genomic_DNA"/>
</dbReference>
<gene>
    <name evidence="4" type="ORF">JCGZ_06707</name>
</gene>
<dbReference type="Gene3D" id="1.25.40.10">
    <property type="entry name" value="Tetratricopeptide repeat domain"/>
    <property type="match status" value="3"/>
</dbReference>
<organism evidence="4 5">
    <name type="scientific">Jatropha curcas</name>
    <name type="common">Barbados nut</name>
    <dbReference type="NCBI Taxonomy" id="180498"/>
    <lineage>
        <taxon>Eukaryota</taxon>
        <taxon>Viridiplantae</taxon>
        <taxon>Streptophyta</taxon>
        <taxon>Embryophyta</taxon>
        <taxon>Tracheophyta</taxon>
        <taxon>Spermatophyta</taxon>
        <taxon>Magnoliopsida</taxon>
        <taxon>eudicotyledons</taxon>
        <taxon>Gunneridae</taxon>
        <taxon>Pentapetalae</taxon>
        <taxon>rosids</taxon>
        <taxon>fabids</taxon>
        <taxon>Malpighiales</taxon>
        <taxon>Euphorbiaceae</taxon>
        <taxon>Crotonoideae</taxon>
        <taxon>Jatropheae</taxon>
        <taxon>Jatropha</taxon>
    </lineage>
</organism>
<dbReference type="AlphaFoldDB" id="A0A067KZY5"/>
<dbReference type="InterPro" id="IPR002885">
    <property type="entry name" value="PPR_rpt"/>
</dbReference>
<keyword evidence="5" id="KW-1185">Reference proteome</keyword>
<dbReference type="Pfam" id="PF01535">
    <property type="entry name" value="PPR"/>
    <property type="match status" value="2"/>
</dbReference>
<feature type="region of interest" description="Disordered" evidence="3">
    <location>
        <begin position="25"/>
        <end position="99"/>
    </location>
</feature>
<feature type="repeat" description="PPR" evidence="2">
    <location>
        <begin position="393"/>
        <end position="427"/>
    </location>
</feature>
<evidence type="ECO:0000313" key="4">
    <source>
        <dbReference type="EMBL" id="KDP37805.1"/>
    </source>
</evidence>
<protein>
    <recommendedName>
        <fullName evidence="6">Pentatricopeptide repeat-containing protein</fullName>
    </recommendedName>
</protein>
<evidence type="ECO:0008006" key="6">
    <source>
        <dbReference type="Google" id="ProtNLM"/>
    </source>
</evidence>
<dbReference type="OrthoDB" id="1893323at2759"/>
<accession>A0A067KZY5</accession>
<sequence>MIIPLSSKLYSAVSCICSNNTINSSTELPLRRPKRHDQSLPPTQQSTRLPLRTPKKAQPSIELPRRTPNRHDQSPKKTQPIKPLTINTTKSKRKKSSTSNVIRLMDSLNQPITTEIYSSLIKECILRSDSRGALLLHSRLVNQSSLKMTLYLFHLLLFMHLSFGHFDIARHLFDKMPHRKDFLSWAIIVIGYLDNSYYEEAIVLFIEMISQNNICDIISEFPSCVAVIVCIFKACVYSLNMGIGTQIHGFLLKLGVTDDYSVNVSLMNFYGKFGFLESSNSIFNQLCHRSTVIWTAKIVNNCREGYFNAVIKDFMEIGRSGVRRNSFTFSSVLKACARMNDDGHCGKQVHAIAIKLGVESNDFVQCGLIDMYSKCGIVRDAKRVFDVITDKAKTAHWNALLMGYVRNGLYIEAFKFLYHMKAVGIEVNKSLVDRVRIACATDTLENRTELEVT</sequence>
<dbReference type="InterPro" id="IPR011990">
    <property type="entry name" value="TPR-like_helical_dom_sf"/>
</dbReference>
<evidence type="ECO:0000256" key="3">
    <source>
        <dbReference type="SAM" id="MobiDB-lite"/>
    </source>
</evidence>
<dbReference type="NCBIfam" id="TIGR00756">
    <property type="entry name" value="PPR"/>
    <property type="match status" value="1"/>
</dbReference>
<dbReference type="PANTHER" id="PTHR47926:SF361">
    <property type="entry name" value="PENTACOTRIPEPTIDE-REPEAT REGION OF PRORP DOMAIN-CONTAINING PROTEIN"/>
    <property type="match status" value="1"/>
</dbReference>
<dbReference type="PROSITE" id="PS51375">
    <property type="entry name" value="PPR"/>
    <property type="match status" value="1"/>
</dbReference>
<reference evidence="4 5" key="1">
    <citation type="journal article" date="2014" name="PLoS ONE">
        <title>Global Analysis of Gene Expression Profiles in Physic Nut (Jatropha curcas L.) Seedlings Exposed to Salt Stress.</title>
        <authorList>
            <person name="Zhang L."/>
            <person name="Zhang C."/>
            <person name="Wu P."/>
            <person name="Chen Y."/>
            <person name="Li M."/>
            <person name="Jiang H."/>
            <person name="Wu G."/>
        </authorList>
    </citation>
    <scope>NUCLEOTIDE SEQUENCE [LARGE SCALE GENOMIC DNA]</scope>
    <source>
        <strain evidence="5">cv. GZQX0401</strain>
        <tissue evidence="4">Young leaves</tissue>
    </source>
</reference>
<dbReference type="PANTHER" id="PTHR47926">
    <property type="entry name" value="PENTATRICOPEPTIDE REPEAT-CONTAINING PROTEIN"/>
    <property type="match status" value="1"/>
</dbReference>
<keyword evidence="1" id="KW-0677">Repeat</keyword>
<dbReference type="Proteomes" id="UP000027138">
    <property type="component" value="Unassembled WGS sequence"/>
</dbReference>
<dbReference type="GO" id="GO:0009451">
    <property type="term" value="P:RNA modification"/>
    <property type="evidence" value="ECO:0007669"/>
    <property type="project" value="InterPro"/>
</dbReference>
<evidence type="ECO:0000313" key="5">
    <source>
        <dbReference type="Proteomes" id="UP000027138"/>
    </source>
</evidence>
<name>A0A067KZY5_JATCU</name>
<evidence type="ECO:0000256" key="2">
    <source>
        <dbReference type="PROSITE-ProRule" id="PRU00708"/>
    </source>
</evidence>
<proteinExistence type="predicted"/>
<evidence type="ECO:0000256" key="1">
    <source>
        <dbReference type="ARBA" id="ARBA00022737"/>
    </source>
</evidence>
<dbReference type="InterPro" id="IPR046960">
    <property type="entry name" value="PPR_At4g14850-like_plant"/>
</dbReference>
<dbReference type="FunFam" id="1.25.40.10:FF:000285">
    <property type="entry name" value="Pentatricopeptide repeat-containing protein, chloroplastic"/>
    <property type="match status" value="1"/>
</dbReference>
<feature type="compositionally biased region" description="Basic and acidic residues" evidence="3">
    <location>
        <begin position="63"/>
        <end position="75"/>
    </location>
</feature>